<dbReference type="InterPro" id="IPR025291">
    <property type="entry name" value="DUF4153"/>
</dbReference>
<dbReference type="RefSeq" id="WP_220660742.1">
    <property type="nucleotide sequence ID" value="NZ_CP069370.1"/>
</dbReference>
<feature type="transmembrane region" description="Helical" evidence="1">
    <location>
        <begin position="309"/>
        <end position="330"/>
    </location>
</feature>
<dbReference type="EMBL" id="CP069370">
    <property type="protein sequence ID" value="QYZ68519.1"/>
    <property type="molecule type" value="Genomic_DNA"/>
</dbReference>
<dbReference type="Proteomes" id="UP000826300">
    <property type="component" value="Chromosome"/>
</dbReference>
<reference evidence="2" key="1">
    <citation type="submission" date="2021-02" db="EMBL/GenBank/DDBJ databases">
        <title>Rhodobacter shimadae sp. nov., an aerobic anoxygenic phototrophic bacterium isolated from a hot spring.</title>
        <authorList>
            <person name="Muramatsu S."/>
            <person name="Haruta S."/>
            <person name="Hirose S."/>
            <person name="Hanada S."/>
        </authorList>
    </citation>
    <scope>NUCLEOTIDE SEQUENCE</scope>
    <source>
        <strain evidence="2">N10</strain>
    </source>
</reference>
<feature type="transmembrane region" description="Helical" evidence="1">
    <location>
        <begin position="38"/>
        <end position="58"/>
    </location>
</feature>
<keyword evidence="1" id="KW-0472">Membrane</keyword>
<gene>
    <name evidence="2" type="ORF">JO391_12075</name>
</gene>
<keyword evidence="3" id="KW-1185">Reference proteome</keyword>
<accession>A0A8G1ECM1</accession>
<feature type="transmembrane region" description="Helical" evidence="1">
    <location>
        <begin position="172"/>
        <end position="193"/>
    </location>
</feature>
<organism evidence="2 3">
    <name type="scientific">Neotabrizicola shimadae</name>
    <dbReference type="NCBI Taxonomy" id="2807096"/>
    <lineage>
        <taxon>Bacteria</taxon>
        <taxon>Pseudomonadati</taxon>
        <taxon>Pseudomonadota</taxon>
        <taxon>Alphaproteobacteria</taxon>
        <taxon>Rhodobacterales</taxon>
        <taxon>Paracoccaceae</taxon>
        <taxon>Neotabrizicola</taxon>
    </lineage>
</organism>
<evidence type="ECO:0000256" key="1">
    <source>
        <dbReference type="SAM" id="Phobius"/>
    </source>
</evidence>
<feature type="transmembrane region" description="Helical" evidence="1">
    <location>
        <begin position="9"/>
        <end position="26"/>
    </location>
</feature>
<feature type="transmembrane region" description="Helical" evidence="1">
    <location>
        <begin position="205"/>
        <end position="229"/>
    </location>
</feature>
<protein>
    <submittedName>
        <fullName evidence="2">DUF4153 domain-containing protein</fullName>
    </submittedName>
</protein>
<feature type="transmembrane region" description="Helical" evidence="1">
    <location>
        <begin position="235"/>
        <end position="258"/>
    </location>
</feature>
<keyword evidence="1" id="KW-1133">Transmembrane helix</keyword>
<keyword evidence="1" id="KW-0812">Transmembrane</keyword>
<dbReference type="Pfam" id="PF13687">
    <property type="entry name" value="DUF4153"/>
    <property type="match status" value="1"/>
</dbReference>
<feature type="transmembrane region" description="Helical" evidence="1">
    <location>
        <begin position="279"/>
        <end position="297"/>
    </location>
</feature>
<dbReference type="AlphaFoldDB" id="A0A8G1ECM1"/>
<evidence type="ECO:0000313" key="2">
    <source>
        <dbReference type="EMBL" id="QYZ68519.1"/>
    </source>
</evidence>
<feature type="transmembrane region" description="Helical" evidence="1">
    <location>
        <begin position="342"/>
        <end position="362"/>
    </location>
</feature>
<sequence>MERILGQRGAMALAGALAGVCLYALGELLSRDLLAERPALMAVVFAGVFFADLLALAGPLSLKRAALGAAPVALVTAVMLGVASLRFDTVDALFGSILPLFAALVLALVPLPFIVAMAGPGWNDYRTLFSQSWGVVVRTGAAWLFVGVIWVVIFLSDALLQLVGIDVLLDFALIPPVATVLTGAGFGLALGVVNDMGDTISPWLVLRLLRTLLPAVLVVIVVFVVALPLNGMTAIYGRISAALIMLTMCCVAATLVTTAVDQSDDEAAKGLVMRGAARILALILPVPAALGAWAVWMRISEYGLTPDRLFVAVIAGLGLGYGLFYALAVLRGAGWMARIRQANVWMALALLAVSFLWLSPALDAEAISARNLEARYRAGTVSAERLDLAALDGWGRAGAAARARLEDLSREPGQEALALRLAGAPVEGDPAVAPDLSVARADLAAVLPLQPEGATSTRDLILDGLSEMELSDWAVSCRTVLDSGAPGCVMVVADFWPDVPGDEALVLRRMPGGWVNAEGFGLRYGLMDRHGVSSILGLSLDLAGGDALIETLQKGPPVLAPVRMNQLGAGDEGLIILP</sequence>
<evidence type="ECO:0000313" key="3">
    <source>
        <dbReference type="Proteomes" id="UP000826300"/>
    </source>
</evidence>
<feature type="transmembrane region" description="Helical" evidence="1">
    <location>
        <begin position="140"/>
        <end position="160"/>
    </location>
</feature>
<proteinExistence type="predicted"/>
<dbReference type="KEGG" id="nsm:JO391_12075"/>
<name>A0A8G1ECM1_9RHOB</name>
<feature type="transmembrane region" description="Helical" evidence="1">
    <location>
        <begin position="65"/>
        <end position="85"/>
    </location>
</feature>
<feature type="transmembrane region" description="Helical" evidence="1">
    <location>
        <begin position="97"/>
        <end position="119"/>
    </location>
</feature>